<dbReference type="PANTHER" id="PTHR30040:SF2">
    <property type="entry name" value="FAD:PROTEIN FMN TRANSFERASE"/>
    <property type="match status" value="1"/>
</dbReference>
<evidence type="ECO:0000256" key="10">
    <source>
        <dbReference type="PIRNR" id="PIRNR006268"/>
    </source>
</evidence>
<dbReference type="EMBL" id="FQZD01000005">
    <property type="protein sequence ID" value="SHI48637.1"/>
    <property type="molecule type" value="Genomic_DNA"/>
</dbReference>
<keyword evidence="6 10" id="KW-0274">FAD</keyword>
<keyword evidence="5 10" id="KW-0479">Metal-binding</keyword>
<comment type="similarity">
    <text evidence="10">Belongs to the ApbE family.</text>
</comment>
<feature type="binding site" evidence="11">
    <location>
        <position position="268"/>
    </location>
    <ligand>
        <name>Mg(2+)</name>
        <dbReference type="ChEBI" id="CHEBI:18420"/>
    </ligand>
</feature>
<reference evidence="12 13" key="1">
    <citation type="submission" date="2016-11" db="EMBL/GenBank/DDBJ databases">
        <authorList>
            <person name="Varghese N."/>
            <person name="Submissions S."/>
        </authorList>
    </citation>
    <scope>NUCLEOTIDE SEQUENCE [LARGE SCALE GENOMIC DNA]</scope>
    <source>
        <strain evidence="12 13">DSM 15287</strain>
    </source>
</reference>
<evidence type="ECO:0000256" key="9">
    <source>
        <dbReference type="ARBA" id="ARBA00048540"/>
    </source>
</evidence>
<gene>
    <name evidence="12" type="ORF">SAMN02745170_00419</name>
</gene>
<protein>
    <recommendedName>
        <fullName evidence="2 10">FAD:protein FMN transferase</fullName>
        <ecNumber evidence="1 10">2.7.1.180</ecNumber>
    </recommendedName>
    <alternativeName>
        <fullName evidence="8 10">Flavin transferase</fullName>
    </alternativeName>
</protein>
<evidence type="ECO:0000256" key="5">
    <source>
        <dbReference type="ARBA" id="ARBA00022723"/>
    </source>
</evidence>
<accession>A0A1M6BJ09</accession>
<dbReference type="Gene3D" id="3.10.520.10">
    <property type="entry name" value="ApbE-like domains"/>
    <property type="match status" value="1"/>
</dbReference>
<organism evidence="12 13">
    <name type="scientific">Propionispora hippei DSM 15287</name>
    <dbReference type="NCBI Taxonomy" id="1123003"/>
    <lineage>
        <taxon>Bacteria</taxon>
        <taxon>Bacillati</taxon>
        <taxon>Bacillota</taxon>
        <taxon>Negativicutes</taxon>
        <taxon>Selenomonadales</taxon>
        <taxon>Sporomusaceae</taxon>
        <taxon>Propionispora</taxon>
    </lineage>
</organism>
<keyword evidence="12" id="KW-0449">Lipoprotein</keyword>
<comment type="catalytic activity">
    <reaction evidence="9 10">
        <text>L-threonyl-[protein] + FAD = FMN-L-threonyl-[protein] + AMP + H(+)</text>
        <dbReference type="Rhea" id="RHEA:36847"/>
        <dbReference type="Rhea" id="RHEA-COMP:11060"/>
        <dbReference type="Rhea" id="RHEA-COMP:11061"/>
        <dbReference type="ChEBI" id="CHEBI:15378"/>
        <dbReference type="ChEBI" id="CHEBI:30013"/>
        <dbReference type="ChEBI" id="CHEBI:57692"/>
        <dbReference type="ChEBI" id="CHEBI:74257"/>
        <dbReference type="ChEBI" id="CHEBI:456215"/>
        <dbReference type="EC" id="2.7.1.180"/>
    </reaction>
</comment>
<evidence type="ECO:0000256" key="2">
    <source>
        <dbReference type="ARBA" id="ARBA00016337"/>
    </source>
</evidence>
<name>A0A1M6BJ09_9FIRM</name>
<keyword evidence="4 10" id="KW-0808">Transferase</keyword>
<evidence type="ECO:0000256" key="7">
    <source>
        <dbReference type="ARBA" id="ARBA00022842"/>
    </source>
</evidence>
<evidence type="ECO:0000313" key="13">
    <source>
        <dbReference type="Proteomes" id="UP000322917"/>
    </source>
</evidence>
<evidence type="ECO:0000256" key="3">
    <source>
        <dbReference type="ARBA" id="ARBA00022630"/>
    </source>
</evidence>
<dbReference type="AlphaFoldDB" id="A0A1M6BJ09"/>
<evidence type="ECO:0000256" key="8">
    <source>
        <dbReference type="ARBA" id="ARBA00031306"/>
    </source>
</evidence>
<evidence type="ECO:0000256" key="11">
    <source>
        <dbReference type="PIRSR" id="PIRSR006268-2"/>
    </source>
</evidence>
<dbReference type="SUPFAM" id="SSF143631">
    <property type="entry name" value="ApbE-like"/>
    <property type="match status" value="1"/>
</dbReference>
<feature type="binding site" evidence="11">
    <location>
        <position position="150"/>
    </location>
    <ligand>
        <name>Mg(2+)</name>
        <dbReference type="ChEBI" id="CHEBI:18420"/>
    </ligand>
</feature>
<dbReference type="EC" id="2.7.1.180" evidence="1 10"/>
<keyword evidence="13" id="KW-1185">Reference proteome</keyword>
<sequence>MTTESGNCYTESKVGMNTFLRIISYAGNCPEAFAAAWDIFQRIERLCSRFEQTSQLSQINQMAGTARMAVDAEVLKILLAAQKVADFTGGAFDATIGAVTELWAIGGPEGKLPAVSERKEAANLVNYRLLDINREGVFLPQPGMKLDVGGIAKEFAVHEAAQTASNQGLSAGIIDAGGDICAIGARPDREPWRIGIQHPRRQNALLASVSLQNWDTVETSGDYRRYLQNKDFFHSHIFDPRADDETGELISVTLVYKRKEQLLPINGTACMVAGLAASRRFLEQLPGVEAVLVTNKLQVFITEGLENYIHVLPQDMKQQTVVLKRKVFQG</sequence>
<evidence type="ECO:0000313" key="12">
    <source>
        <dbReference type="EMBL" id="SHI48637.1"/>
    </source>
</evidence>
<comment type="cofactor">
    <cofactor evidence="11">
        <name>Mg(2+)</name>
        <dbReference type="ChEBI" id="CHEBI:18420"/>
    </cofactor>
    <cofactor evidence="11">
        <name>Mn(2+)</name>
        <dbReference type="ChEBI" id="CHEBI:29035"/>
    </cofactor>
    <text evidence="11">Magnesium. Can also use manganese.</text>
</comment>
<evidence type="ECO:0000256" key="1">
    <source>
        <dbReference type="ARBA" id="ARBA00011955"/>
    </source>
</evidence>
<evidence type="ECO:0000256" key="4">
    <source>
        <dbReference type="ARBA" id="ARBA00022679"/>
    </source>
</evidence>
<dbReference type="InterPro" id="IPR024932">
    <property type="entry name" value="ApbE"/>
</dbReference>
<dbReference type="PANTHER" id="PTHR30040">
    <property type="entry name" value="THIAMINE BIOSYNTHESIS LIPOPROTEIN APBE"/>
    <property type="match status" value="1"/>
</dbReference>
<proteinExistence type="inferred from homology"/>
<evidence type="ECO:0000256" key="6">
    <source>
        <dbReference type="ARBA" id="ARBA00022827"/>
    </source>
</evidence>
<keyword evidence="7 10" id="KW-0460">Magnesium</keyword>
<dbReference type="PIRSF" id="PIRSF006268">
    <property type="entry name" value="ApbE"/>
    <property type="match status" value="1"/>
</dbReference>
<dbReference type="RefSeq" id="WP_188128169.1">
    <property type="nucleotide sequence ID" value="NZ_FQZD01000005.1"/>
</dbReference>
<dbReference type="GO" id="GO:0046872">
    <property type="term" value="F:metal ion binding"/>
    <property type="evidence" value="ECO:0007669"/>
    <property type="project" value="UniProtKB-UniRule"/>
</dbReference>
<keyword evidence="3 10" id="KW-0285">Flavoprotein</keyword>
<dbReference type="Pfam" id="PF02424">
    <property type="entry name" value="ApbE"/>
    <property type="match status" value="1"/>
</dbReference>
<dbReference type="Proteomes" id="UP000322917">
    <property type="component" value="Unassembled WGS sequence"/>
</dbReference>
<dbReference type="InterPro" id="IPR003374">
    <property type="entry name" value="ApbE-like_sf"/>
</dbReference>
<dbReference type="GO" id="GO:0016740">
    <property type="term" value="F:transferase activity"/>
    <property type="evidence" value="ECO:0007669"/>
    <property type="project" value="UniProtKB-UniRule"/>
</dbReference>